<evidence type="ECO:0000313" key="14">
    <source>
        <dbReference type="EMBL" id="OGN08455.1"/>
    </source>
</evidence>
<evidence type="ECO:0000256" key="6">
    <source>
        <dbReference type="ARBA" id="ARBA00022679"/>
    </source>
</evidence>
<dbReference type="CDD" id="cd04188">
    <property type="entry name" value="DPG_synthase"/>
    <property type="match status" value="1"/>
</dbReference>
<keyword evidence="7" id="KW-0812">Transmembrane</keyword>
<keyword evidence="11" id="KW-0472">Membrane</keyword>
<evidence type="ECO:0000256" key="12">
    <source>
        <dbReference type="ARBA" id="ARBA00045097"/>
    </source>
</evidence>
<dbReference type="InterPro" id="IPR035518">
    <property type="entry name" value="DPG_synthase"/>
</dbReference>
<comment type="subcellular location">
    <subcellularLocation>
        <location evidence="1">Endoplasmic reticulum membrane</location>
        <topology evidence="1">Single-pass membrane protein</topology>
    </subcellularLocation>
</comment>
<protein>
    <recommendedName>
        <fullName evidence="4">dolichyl-phosphate beta-glucosyltransferase</fullName>
        <ecNumber evidence="4">2.4.1.117</ecNumber>
    </recommendedName>
</protein>
<dbReference type="SUPFAM" id="SSF53448">
    <property type="entry name" value="Nucleotide-diphospho-sugar transferases"/>
    <property type="match status" value="1"/>
</dbReference>
<evidence type="ECO:0000256" key="4">
    <source>
        <dbReference type="ARBA" id="ARBA00012583"/>
    </source>
</evidence>
<evidence type="ECO:0000256" key="11">
    <source>
        <dbReference type="ARBA" id="ARBA00023136"/>
    </source>
</evidence>
<comment type="catalytic activity">
    <reaction evidence="12">
        <text>a di-trans,poly-cis-dolichyl phosphate + UDP-alpha-D-glucose = a di-trans,poly-cis-dolichyl beta-D-glucosyl phosphate + UDP</text>
        <dbReference type="Rhea" id="RHEA:15401"/>
        <dbReference type="Rhea" id="RHEA-COMP:19498"/>
        <dbReference type="Rhea" id="RHEA-COMP:19502"/>
        <dbReference type="ChEBI" id="CHEBI:57525"/>
        <dbReference type="ChEBI" id="CHEBI:57683"/>
        <dbReference type="ChEBI" id="CHEBI:58223"/>
        <dbReference type="ChEBI" id="CHEBI:58885"/>
        <dbReference type="EC" id="2.4.1.117"/>
    </reaction>
    <physiologicalReaction direction="left-to-right" evidence="12">
        <dbReference type="Rhea" id="RHEA:15402"/>
    </physiologicalReaction>
</comment>
<keyword evidence="10" id="KW-1133">Transmembrane helix</keyword>
<dbReference type="Pfam" id="PF00535">
    <property type="entry name" value="Glycos_transf_2"/>
    <property type="match status" value="1"/>
</dbReference>
<evidence type="ECO:0000256" key="1">
    <source>
        <dbReference type="ARBA" id="ARBA00004389"/>
    </source>
</evidence>
<sequence>MRLSVIIPAYNEEKRILSTLGSVSLYLQKQPYDYEIIVVNDGSSDRTASVVESLKSKVQSLRIIDKEKNQGKARAVQAGILAAQGVLRLFMDADNSTKIENLDKMIPYINEGYDVVIASIGTSGAKVAGAEPFYKRLLGKLGNLWIRLCVLPGVKDTQRGFKLFTAQAVEKIFPEMRTSGWGFDVELLALARRFSYKIKEVPIEWRNPPGSKVSLWSYPKVFFQVLKIRWNLRTGKYGNYISN</sequence>
<comment type="pathway">
    <text evidence="2">Protein modification; protein glycosylation.</text>
</comment>
<keyword evidence="9" id="KW-0735">Signal-anchor</keyword>
<dbReference type="InterPro" id="IPR001173">
    <property type="entry name" value="Glyco_trans_2-like"/>
</dbReference>
<evidence type="ECO:0000256" key="2">
    <source>
        <dbReference type="ARBA" id="ARBA00004922"/>
    </source>
</evidence>
<dbReference type="EMBL" id="MGJL01000004">
    <property type="protein sequence ID" value="OGN08455.1"/>
    <property type="molecule type" value="Genomic_DNA"/>
</dbReference>
<evidence type="ECO:0000256" key="8">
    <source>
        <dbReference type="ARBA" id="ARBA00022824"/>
    </source>
</evidence>
<keyword evidence="5" id="KW-0328">Glycosyltransferase</keyword>
<dbReference type="AlphaFoldDB" id="A0A1F8F5M4"/>
<organism evidence="14 15">
    <name type="scientific">Candidatus Yanofskybacteria bacterium RIFCSPHIGHO2_01_FULL_45_42</name>
    <dbReference type="NCBI Taxonomy" id="1802671"/>
    <lineage>
        <taxon>Bacteria</taxon>
        <taxon>Candidatus Yanofskyibacteriota</taxon>
    </lineage>
</organism>
<feature type="domain" description="Glycosyltransferase 2-like" evidence="13">
    <location>
        <begin position="4"/>
        <end position="172"/>
    </location>
</feature>
<dbReference type="EC" id="2.4.1.117" evidence="4"/>
<dbReference type="Gene3D" id="3.90.550.10">
    <property type="entry name" value="Spore Coat Polysaccharide Biosynthesis Protein SpsA, Chain A"/>
    <property type="match status" value="1"/>
</dbReference>
<proteinExistence type="inferred from homology"/>
<dbReference type="GO" id="GO:0006487">
    <property type="term" value="P:protein N-linked glycosylation"/>
    <property type="evidence" value="ECO:0007669"/>
    <property type="project" value="TreeGrafter"/>
</dbReference>
<evidence type="ECO:0000256" key="9">
    <source>
        <dbReference type="ARBA" id="ARBA00022968"/>
    </source>
</evidence>
<evidence type="ECO:0000256" key="3">
    <source>
        <dbReference type="ARBA" id="ARBA00006739"/>
    </source>
</evidence>
<dbReference type="Proteomes" id="UP000178023">
    <property type="component" value="Unassembled WGS sequence"/>
</dbReference>
<evidence type="ECO:0000259" key="13">
    <source>
        <dbReference type="Pfam" id="PF00535"/>
    </source>
</evidence>
<gene>
    <name evidence="14" type="ORF">A2750_01905</name>
</gene>
<name>A0A1F8F5M4_9BACT</name>
<keyword evidence="8" id="KW-0256">Endoplasmic reticulum</keyword>
<comment type="caution">
    <text evidence="14">The sequence shown here is derived from an EMBL/GenBank/DDBJ whole genome shotgun (WGS) entry which is preliminary data.</text>
</comment>
<dbReference type="PANTHER" id="PTHR10859">
    <property type="entry name" value="GLYCOSYL TRANSFERASE"/>
    <property type="match status" value="1"/>
</dbReference>
<evidence type="ECO:0000256" key="5">
    <source>
        <dbReference type="ARBA" id="ARBA00022676"/>
    </source>
</evidence>
<dbReference type="GO" id="GO:0004581">
    <property type="term" value="F:dolichyl-phosphate beta-glucosyltransferase activity"/>
    <property type="evidence" value="ECO:0007669"/>
    <property type="project" value="UniProtKB-EC"/>
</dbReference>
<accession>A0A1F8F5M4</accession>
<dbReference type="PANTHER" id="PTHR10859:SF91">
    <property type="entry name" value="DOLICHYL-PHOSPHATE BETA-GLUCOSYLTRANSFERASE"/>
    <property type="match status" value="1"/>
</dbReference>
<dbReference type="InterPro" id="IPR029044">
    <property type="entry name" value="Nucleotide-diphossugar_trans"/>
</dbReference>
<comment type="similarity">
    <text evidence="3">Belongs to the glycosyltransferase 2 family.</text>
</comment>
<evidence type="ECO:0000256" key="10">
    <source>
        <dbReference type="ARBA" id="ARBA00022989"/>
    </source>
</evidence>
<reference evidence="14 15" key="1">
    <citation type="journal article" date="2016" name="Nat. Commun.">
        <title>Thousands of microbial genomes shed light on interconnected biogeochemical processes in an aquifer system.</title>
        <authorList>
            <person name="Anantharaman K."/>
            <person name="Brown C.T."/>
            <person name="Hug L.A."/>
            <person name="Sharon I."/>
            <person name="Castelle C.J."/>
            <person name="Probst A.J."/>
            <person name="Thomas B.C."/>
            <person name="Singh A."/>
            <person name="Wilkins M.J."/>
            <person name="Karaoz U."/>
            <person name="Brodie E.L."/>
            <person name="Williams K.H."/>
            <person name="Hubbard S.S."/>
            <person name="Banfield J.F."/>
        </authorList>
    </citation>
    <scope>NUCLEOTIDE SEQUENCE [LARGE SCALE GENOMIC DNA]</scope>
</reference>
<evidence type="ECO:0000313" key="15">
    <source>
        <dbReference type="Proteomes" id="UP000178023"/>
    </source>
</evidence>
<keyword evidence="6" id="KW-0808">Transferase</keyword>
<evidence type="ECO:0000256" key="7">
    <source>
        <dbReference type="ARBA" id="ARBA00022692"/>
    </source>
</evidence>